<gene>
    <name evidence="2" type="ORF">N5A92_08930</name>
</gene>
<evidence type="ECO:0008006" key="4">
    <source>
        <dbReference type="Google" id="ProtNLM"/>
    </source>
</evidence>
<protein>
    <recommendedName>
        <fullName evidence="4">Stress-induced protein</fullName>
    </recommendedName>
</protein>
<proteinExistence type="predicted"/>
<reference evidence="2 3" key="1">
    <citation type="submission" date="2022-09" db="EMBL/GenBank/DDBJ databases">
        <title>Chelativorans salina sp. nov., a novel slightly halophilic bacterium isolated from a saline lake sediment enrichment.</title>
        <authorList>
            <person name="Gao L."/>
            <person name="Fang B.-Z."/>
            <person name="Li W.-J."/>
        </authorList>
    </citation>
    <scope>NUCLEOTIDE SEQUENCE [LARGE SCALE GENOMIC DNA]</scope>
    <source>
        <strain evidence="2 3">EGI FJ00035</strain>
    </source>
</reference>
<feature type="compositionally biased region" description="Basic and acidic residues" evidence="1">
    <location>
        <begin position="24"/>
        <end position="35"/>
    </location>
</feature>
<evidence type="ECO:0000256" key="1">
    <source>
        <dbReference type="SAM" id="MobiDB-lite"/>
    </source>
</evidence>
<sequence length="83" mass="9532">MATNKTNDARKRDRAGQMRSTDLANERMGKNRLQGDDQTSVRNQRHAQPKARREADETMESFEKLDKDKRARTDLGKGNRSGQ</sequence>
<comment type="caution">
    <text evidence="2">The sequence shown here is derived from an EMBL/GenBank/DDBJ whole genome shotgun (WGS) entry which is preliminary data.</text>
</comment>
<evidence type="ECO:0000313" key="3">
    <source>
        <dbReference type="Proteomes" id="UP001320831"/>
    </source>
</evidence>
<feature type="region of interest" description="Disordered" evidence="1">
    <location>
        <begin position="1"/>
        <end position="83"/>
    </location>
</feature>
<feature type="compositionally biased region" description="Basic and acidic residues" evidence="1">
    <location>
        <begin position="51"/>
        <end position="77"/>
    </location>
</feature>
<evidence type="ECO:0000313" key="2">
    <source>
        <dbReference type="EMBL" id="MCT7375155.1"/>
    </source>
</evidence>
<organism evidence="2 3">
    <name type="scientific">Chelativorans salis</name>
    <dbReference type="NCBI Taxonomy" id="2978478"/>
    <lineage>
        <taxon>Bacteria</taxon>
        <taxon>Pseudomonadati</taxon>
        <taxon>Pseudomonadota</taxon>
        <taxon>Alphaproteobacteria</taxon>
        <taxon>Hyphomicrobiales</taxon>
        <taxon>Phyllobacteriaceae</taxon>
        <taxon>Chelativorans</taxon>
    </lineage>
</organism>
<keyword evidence="3" id="KW-1185">Reference proteome</keyword>
<dbReference type="EMBL" id="JAOCZP010000002">
    <property type="protein sequence ID" value="MCT7375155.1"/>
    <property type="molecule type" value="Genomic_DNA"/>
</dbReference>
<dbReference type="Proteomes" id="UP001320831">
    <property type="component" value="Unassembled WGS sequence"/>
</dbReference>
<name>A0ABT2LKN8_9HYPH</name>
<dbReference type="RefSeq" id="WP_260901904.1">
    <property type="nucleotide sequence ID" value="NZ_JAOCZP010000002.1"/>
</dbReference>
<feature type="compositionally biased region" description="Basic and acidic residues" evidence="1">
    <location>
        <begin position="7"/>
        <end position="16"/>
    </location>
</feature>
<accession>A0ABT2LKN8</accession>